<evidence type="ECO:0000313" key="5">
    <source>
        <dbReference type="Proteomes" id="UP000224567"/>
    </source>
</evidence>
<organism evidence="4 5">
    <name type="scientific">Capsicum baccatum</name>
    <name type="common">Peruvian pepper</name>
    <dbReference type="NCBI Taxonomy" id="33114"/>
    <lineage>
        <taxon>Eukaryota</taxon>
        <taxon>Viridiplantae</taxon>
        <taxon>Streptophyta</taxon>
        <taxon>Embryophyta</taxon>
        <taxon>Tracheophyta</taxon>
        <taxon>Spermatophyta</taxon>
        <taxon>Magnoliopsida</taxon>
        <taxon>eudicotyledons</taxon>
        <taxon>Gunneridae</taxon>
        <taxon>Pentapetalae</taxon>
        <taxon>asterids</taxon>
        <taxon>lamiids</taxon>
        <taxon>Solanales</taxon>
        <taxon>Solanaceae</taxon>
        <taxon>Solanoideae</taxon>
        <taxon>Capsiceae</taxon>
        <taxon>Capsicum</taxon>
    </lineage>
</organism>
<dbReference type="SMART" id="SM00212">
    <property type="entry name" value="UBCc"/>
    <property type="match status" value="1"/>
</dbReference>
<dbReference type="Proteomes" id="UP000224567">
    <property type="component" value="Unassembled WGS sequence"/>
</dbReference>
<proteinExistence type="predicted"/>
<dbReference type="AlphaFoldDB" id="A0A2G2VJK9"/>
<dbReference type="InterPro" id="IPR016135">
    <property type="entry name" value="UBQ-conjugating_enzyme/RWD"/>
</dbReference>
<dbReference type="Pfam" id="PF00179">
    <property type="entry name" value="UQ_con"/>
    <property type="match status" value="1"/>
</dbReference>
<gene>
    <name evidence="4" type="ORF">CQW23_29528</name>
</gene>
<dbReference type="InterPro" id="IPR000608">
    <property type="entry name" value="UBC"/>
</dbReference>
<feature type="domain" description="UBC core" evidence="3">
    <location>
        <begin position="1"/>
        <end position="144"/>
    </location>
</feature>
<name>A0A2G2VJK9_CAPBA</name>
<dbReference type="STRING" id="33114.A0A2G2VJK9"/>
<evidence type="ECO:0000256" key="1">
    <source>
        <dbReference type="ARBA" id="ARBA00022679"/>
    </source>
</evidence>
<protein>
    <submittedName>
        <fullName evidence="4">Ubiquitin-conjugating enzyme E2 39</fullName>
    </submittedName>
</protein>
<dbReference type="PROSITE" id="PS50127">
    <property type="entry name" value="UBC_2"/>
    <property type="match status" value="1"/>
</dbReference>
<keyword evidence="2" id="KW-0833">Ubl conjugation pathway</keyword>
<keyword evidence="1" id="KW-0808">Transferase</keyword>
<dbReference type="GO" id="GO:0061631">
    <property type="term" value="F:ubiquitin conjugating enzyme activity"/>
    <property type="evidence" value="ECO:0007669"/>
    <property type="project" value="TreeGrafter"/>
</dbReference>
<evidence type="ECO:0000256" key="2">
    <source>
        <dbReference type="ARBA" id="ARBA00022786"/>
    </source>
</evidence>
<evidence type="ECO:0000313" key="4">
    <source>
        <dbReference type="EMBL" id="PHT33191.1"/>
    </source>
</evidence>
<dbReference type="OrthoDB" id="47801at2759"/>
<dbReference type="SUPFAM" id="SSF54495">
    <property type="entry name" value="UBC-like"/>
    <property type="match status" value="1"/>
</dbReference>
<dbReference type="Gene3D" id="3.10.110.10">
    <property type="entry name" value="Ubiquitin Conjugating Enzyme"/>
    <property type="match status" value="1"/>
</dbReference>
<reference evidence="4 5" key="1">
    <citation type="journal article" date="2017" name="Genome Biol.">
        <title>New reference genome sequences of hot pepper reveal the massive evolution of plant disease-resistance genes by retroduplication.</title>
        <authorList>
            <person name="Kim S."/>
            <person name="Park J."/>
            <person name="Yeom S.I."/>
            <person name="Kim Y.M."/>
            <person name="Seo E."/>
            <person name="Kim K.T."/>
            <person name="Kim M.S."/>
            <person name="Lee J.M."/>
            <person name="Cheong K."/>
            <person name="Shin H.S."/>
            <person name="Kim S.B."/>
            <person name="Han K."/>
            <person name="Lee J."/>
            <person name="Park M."/>
            <person name="Lee H.A."/>
            <person name="Lee H.Y."/>
            <person name="Lee Y."/>
            <person name="Oh S."/>
            <person name="Lee J.H."/>
            <person name="Choi E."/>
            <person name="Choi E."/>
            <person name="Lee S.E."/>
            <person name="Jeon J."/>
            <person name="Kim H."/>
            <person name="Choi G."/>
            <person name="Song H."/>
            <person name="Lee J."/>
            <person name="Lee S.C."/>
            <person name="Kwon J.K."/>
            <person name="Lee H.Y."/>
            <person name="Koo N."/>
            <person name="Hong Y."/>
            <person name="Kim R.W."/>
            <person name="Kang W.H."/>
            <person name="Huh J.H."/>
            <person name="Kang B.C."/>
            <person name="Yang T.J."/>
            <person name="Lee Y.H."/>
            <person name="Bennetzen J.L."/>
            <person name="Choi D."/>
        </authorList>
    </citation>
    <scope>NUCLEOTIDE SEQUENCE [LARGE SCALE GENOMIC DNA]</scope>
    <source>
        <strain evidence="5">cv. PBC81</strain>
    </source>
</reference>
<accession>A0A2G2VJK9</accession>
<dbReference type="EMBL" id="MLFT02000012">
    <property type="protein sequence ID" value="PHT33191.1"/>
    <property type="molecule type" value="Genomic_DNA"/>
</dbReference>
<evidence type="ECO:0000259" key="3">
    <source>
        <dbReference type="PROSITE" id="PS50127"/>
    </source>
</evidence>
<dbReference type="PANTHER" id="PTHR46116:SF19">
    <property type="entry name" value="UBIQUITIN-CONJUGATING ENZYME FAMILY PROTEIN"/>
    <property type="match status" value="1"/>
</dbReference>
<reference evidence="5" key="2">
    <citation type="journal article" date="2017" name="J. Anim. Genet.">
        <title>Multiple reference genome sequences of hot pepper reveal the massive evolution of plant disease resistance genes by retroduplication.</title>
        <authorList>
            <person name="Kim S."/>
            <person name="Park J."/>
            <person name="Yeom S.-I."/>
            <person name="Kim Y.-M."/>
            <person name="Seo E."/>
            <person name="Kim K.-T."/>
            <person name="Kim M.-S."/>
            <person name="Lee J.M."/>
            <person name="Cheong K."/>
            <person name="Shin H.-S."/>
            <person name="Kim S.-B."/>
            <person name="Han K."/>
            <person name="Lee J."/>
            <person name="Park M."/>
            <person name="Lee H.-A."/>
            <person name="Lee H.-Y."/>
            <person name="Lee Y."/>
            <person name="Oh S."/>
            <person name="Lee J.H."/>
            <person name="Choi E."/>
            <person name="Choi E."/>
            <person name="Lee S.E."/>
            <person name="Jeon J."/>
            <person name="Kim H."/>
            <person name="Choi G."/>
            <person name="Song H."/>
            <person name="Lee J."/>
            <person name="Lee S.-C."/>
            <person name="Kwon J.-K."/>
            <person name="Lee H.-Y."/>
            <person name="Koo N."/>
            <person name="Hong Y."/>
            <person name="Kim R.W."/>
            <person name="Kang W.-H."/>
            <person name="Huh J.H."/>
            <person name="Kang B.-C."/>
            <person name="Yang T.-J."/>
            <person name="Lee Y.-H."/>
            <person name="Bennetzen J.L."/>
            <person name="Choi D."/>
        </authorList>
    </citation>
    <scope>NUCLEOTIDE SEQUENCE [LARGE SCALE GENOMIC DNA]</scope>
    <source>
        <strain evidence="5">cv. PBC81</strain>
    </source>
</reference>
<dbReference type="PANTHER" id="PTHR46116">
    <property type="entry name" value="(E3-INDEPENDENT) E2 UBIQUITIN-CONJUGATING ENZYME"/>
    <property type="match status" value="1"/>
</dbReference>
<keyword evidence="5" id="KW-1185">Reference proteome</keyword>
<comment type="caution">
    <text evidence="4">The sequence shown here is derived from an EMBL/GenBank/DDBJ whole genome shotgun (WGS) entry which is preliminary data.</text>
</comment>
<sequence>MKEWKIPEKHLPESIYVRTYESRMDLLRAVIVGAAGTPYHDGLFFFDIVFPSDYPNQPPKGLVLNARPYFNDSGRGTHIKDERWVNCQGIFSLQRGGVHSDMSLSSKSPTIISCSQLRSVSEEFEENACGVAKCIQEIEQQYSEQAEKWIASEDKCNNLDTNVFLFLSKSVFIKCLTLATY</sequence>